<evidence type="ECO:0000259" key="7">
    <source>
        <dbReference type="PROSITE" id="PS51387"/>
    </source>
</evidence>
<dbReference type="PROSITE" id="PS51387">
    <property type="entry name" value="FAD_PCMH"/>
    <property type="match status" value="1"/>
</dbReference>
<organism evidence="8 9">
    <name type="scientific">Pseudonocardia alaniniphila</name>
    <dbReference type="NCBI Taxonomy" id="75291"/>
    <lineage>
        <taxon>Bacteria</taxon>
        <taxon>Bacillati</taxon>
        <taxon>Actinomycetota</taxon>
        <taxon>Actinomycetes</taxon>
        <taxon>Pseudonocardiales</taxon>
        <taxon>Pseudonocardiaceae</taxon>
        <taxon>Pseudonocardia</taxon>
    </lineage>
</organism>
<evidence type="ECO:0000256" key="3">
    <source>
        <dbReference type="ARBA" id="ARBA00022630"/>
    </source>
</evidence>
<proteinExistence type="inferred from homology"/>
<reference evidence="8 9" key="1">
    <citation type="submission" date="2022-03" db="EMBL/GenBank/DDBJ databases">
        <title>Pseudonocardia alaer sp. nov., a novel actinomycete isolated from reed forest soil.</title>
        <authorList>
            <person name="Wang L."/>
        </authorList>
    </citation>
    <scope>NUCLEOTIDE SEQUENCE [LARGE SCALE GENOMIC DNA]</scope>
    <source>
        <strain evidence="8 9">Y-16303</strain>
    </source>
</reference>
<comment type="similarity">
    <text evidence="2">Belongs to the oxygen-dependent FAD-linked oxidoreductase family.</text>
</comment>
<accession>A0ABS9TQG0</accession>
<dbReference type="Gene3D" id="3.40.462.20">
    <property type="match status" value="1"/>
</dbReference>
<evidence type="ECO:0000256" key="1">
    <source>
        <dbReference type="ARBA" id="ARBA00001974"/>
    </source>
</evidence>
<protein>
    <submittedName>
        <fullName evidence="8">FAD-binding oxidoreductase</fullName>
    </submittedName>
</protein>
<dbReference type="EMBL" id="JAKXMK010000035">
    <property type="protein sequence ID" value="MCH6170603.1"/>
    <property type="molecule type" value="Genomic_DNA"/>
</dbReference>
<gene>
    <name evidence="8" type="ORF">MMF94_33280</name>
</gene>
<dbReference type="PANTHER" id="PTHR42973">
    <property type="entry name" value="BINDING OXIDOREDUCTASE, PUTATIVE (AFU_ORTHOLOGUE AFUA_1G17690)-RELATED"/>
    <property type="match status" value="1"/>
</dbReference>
<dbReference type="Gene3D" id="3.30.43.10">
    <property type="entry name" value="Uridine Diphospho-n-acetylenolpyruvylglucosamine Reductase, domain 2"/>
    <property type="match status" value="1"/>
</dbReference>
<evidence type="ECO:0000313" key="8">
    <source>
        <dbReference type="EMBL" id="MCH6170603.1"/>
    </source>
</evidence>
<evidence type="ECO:0000256" key="4">
    <source>
        <dbReference type="ARBA" id="ARBA00022827"/>
    </source>
</evidence>
<comment type="cofactor">
    <cofactor evidence="1">
        <name>FAD</name>
        <dbReference type="ChEBI" id="CHEBI:57692"/>
    </cofactor>
</comment>
<evidence type="ECO:0000256" key="5">
    <source>
        <dbReference type="ARBA" id="ARBA00023002"/>
    </source>
</evidence>
<evidence type="ECO:0000256" key="6">
    <source>
        <dbReference type="SAM" id="MobiDB-lite"/>
    </source>
</evidence>
<feature type="domain" description="FAD-binding PCMH-type" evidence="7">
    <location>
        <begin position="30"/>
        <end position="196"/>
    </location>
</feature>
<dbReference type="SUPFAM" id="SSF56176">
    <property type="entry name" value="FAD-binding/transporter-associated domain-like"/>
    <property type="match status" value="1"/>
</dbReference>
<dbReference type="InterPro" id="IPR036318">
    <property type="entry name" value="FAD-bd_PCMH-like_sf"/>
</dbReference>
<keyword evidence="9" id="KW-1185">Reference proteome</keyword>
<dbReference type="InterPro" id="IPR006094">
    <property type="entry name" value="Oxid_FAD_bind_N"/>
</dbReference>
<sequence length="418" mass="44025">MTWTQQVQGPVFRPGDREFDEETSGFQTAYKHRPAYVVAATGADDVRKALTGAGGLPVAVQATGHGRTVPLDGGVLISTRRMTGLRVDPGRRSAWIEAGVRWQQVITAAAEHGLAPLSGSAPEVGVVGYILGGGLGVLARRYGYAADHVSSIDVAAADGSLRHVTADDDPDLFRELRGAGHGLGVVTAMEIGLVPVTRLYGGGLYVDSPHVPELLEVYRDWTADLPDELTSSVALIPYPDMAGVPELLRGRYAAHVRIAFAGPTAQGERLVAPLRAAVPLLRDTLAELPFTQSASIYNDPAWPHSYGGTNAMLRELDPTVLRDIVELAGPGAPVPCIVQLNHMGGALARPPAVPNAVGHRDAAYLVRVLSVLGDPAAASRAHGRLLDALAPWTVGRSRNFLFGQPWADQAGAVVSGTA</sequence>
<dbReference type="RefSeq" id="WP_241041414.1">
    <property type="nucleotide sequence ID" value="NZ_BAAAJF010000060.1"/>
</dbReference>
<dbReference type="InterPro" id="IPR016166">
    <property type="entry name" value="FAD-bd_PCMH"/>
</dbReference>
<name>A0ABS9TQG0_9PSEU</name>
<comment type="caution">
    <text evidence="8">The sequence shown here is derived from an EMBL/GenBank/DDBJ whole genome shotgun (WGS) entry which is preliminary data.</text>
</comment>
<keyword evidence="5" id="KW-0560">Oxidoreductase</keyword>
<dbReference type="InterPro" id="IPR016167">
    <property type="entry name" value="FAD-bd_PCMH_sub1"/>
</dbReference>
<evidence type="ECO:0000256" key="2">
    <source>
        <dbReference type="ARBA" id="ARBA00005466"/>
    </source>
</evidence>
<feature type="region of interest" description="Disordered" evidence="6">
    <location>
        <begin position="1"/>
        <end position="24"/>
    </location>
</feature>
<dbReference type="InterPro" id="IPR016169">
    <property type="entry name" value="FAD-bd_PCMH_sub2"/>
</dbReference>
<dbReference type="InterPro" id="IPR050416">
    <property type="entry name" value="FAD-linked_Oxidoreductase"/>
</dbReference>
<evidence type="ECO:0000313" key="9">
    <source>
        <dbReference type="Proteomes" id="UP001299970"/>
    </source>
</evidence>
<dbReference type="PANTHER" id="PTHR42973:SF39">
    <property type="entry name" value="FAD-BINDING PCMH-TYPE DOMAIN-CONTAINING PROTEIN"/>
    <property type="match status" value="1"/>
</dbReference>
<dbReference type="Gene3D" id="3.30.465.10">
    <property type="match status" value="1"/>
</dbReference>
<dbReference type="Pfam" id="PF01565">
    <property type="entry name" value="FAD_binding_4"/>
    <property type="match status" value="1"/>
</dbReference>
<keyword evidence="3" id="KW-0285">Flavoprotein</keyword>
<dbReference type="Proteomes" id="UP001299970">
    <property type="component" value="Unassembled WGS sequence"/>
</dbReference>
<keyword evidence="4" id="KW-0274">FAD</keyword>